<dbReference type="Proteomes" id="UP000276215">
    <property type="component" value="Unassembled WGS sequence"/>
</dbReference>
<keyword evidence="1" id="KW-0472">Membrane</keyword>
<evidence type="ECO:0000256" key="2">
    <source>
        <dbReference type="SAM" id="SignalP"/>
    </source>
</evidence>
<reference evidence="3 4" key="1">
    <citation type="journal article" date="2018" name="Nat. Ecol. Evol.">
        <title>Pezizomycetes genomes reveal the molecular basis of ectomycorrhizal truffle lifestyle.</title>
        <authorList>
            <person name="Murat C."/>
            <person name="Payen T."/>
            <person name="Noel B."/>
            <person name="Kuo A."/>
            <person name="Morin E."/>
            <person name="Chen J."/>
            <person name="Kohler A."/>
            <person name="Krizsan K."/>
            <person name="Balestrini R."/>
            <person name="Da Silva C."/>
            <person name="Montanini B."/>
            <person name="Hainaut M."/>
            <person name="Levati E."/>
            <person name="Barry K.W."/>
            <person name="Belfiori B."/>
            <person name="Cichocki N."/>
            <person name="Clum A."/>
            <person name="Dockter R.B."/>
            <person name="Fauchery L."/>
            <person name="Guy J."/>
            <person name="Iotti M."/>
            <person name="Le Tacon F."/>
            <person name="Lindquist E.A."/>
            <person name="Lipzen A."/>
            <person name="Malagnac F."/>
            <person name="Mello A."/>
            <person name="Molinier V."/>
            <person name="Miyauchi S."/>
            <person name="Poulain J."/>
            <person name="Riccioni C."/>
            <person name="Rubini A."/>
            <person name="Sitrit Y."/>
            <person name="Splivallo R."/>
            <person name="Traeger S."/>
            <person name="Wang M."/>
            <person name="Zifcakova L."/>
            <person name="Wipf D."/>
            <person name="Zambonelli A."/>
            <person name="Paolocci F."/>
            <person name="Nowrousian M."/>
            <person name="Ottonello S."/>
            <person name="Baldrian P."/>
            <person name="Spatafora J.W."/>
            <person name="Henrissat B."/>
            <person name="Nagy L.G."/>
            <person name="Aury J.M."/>
            <person name="Wincker P."/>
            <person name="Grigoriev I.V."/>
            <person name="Bonfante P."/>
            <person name="Martin F.M."/>
        </authorList>
    </citation>
    <scope>NUCLEOTIDE SEQUENCE [LARGE SCALE GENOMIC DNA]</scope>
    <source>
        <strain evidence="3 4">120613-1</strain>
    </source>
</reference>
<sequence>MLKLRVTASLTMLGFLWMSVPTRRSLSKFPRHSPILHHEPCRCAQVSTSLPVRDLGHITFWAVTNKSSTHLFGWSVACYAGIFIFSFMLSNLCIVCVFLIRGVCAFLSFRPVCALCGIPVPGLGTEVIVFRQGHLWGAGW</sequence>
<dbReference type="EMBL" id="ML120380">
    <property type="protein sequence ID" value="RPB00368.1"/>
    <property type="molecule type" value="Genomic_DNA"/>
</dbReference>
<name>A0A3N4JSZ4_9PEZI</name>
<keyword evidence="1" id="KW-0812">Transmembrane</keyword>
<keyword evidence="4" id="KW-1185">Reference proteome</keyword>
<keyword evidence="2" id="KW-0732">Signal</keyword>
<evidence type="ECO:0000256" key="1">
    <source>
        <dbReference type="SAM" id="Phobius"/>
    </source>
</evidence>
<dbReference type="AlphaFoldDB" id="A0A3N4JSZ4"/>
<feature type="chain" id="PRO_5018012886" evidence="2">
    <location>
        <begin position="28"/>
        <end position="140"/>
    </location>
</feature>
<proteinExistence type="predicted"/>
<protein>
    <submittedName>
        <fullName evidence="3">Uncharacterized protein</fullName>
    </submittedName>
</protein>
<feature type="signal peptide" evidence="2">
    <location>
        <begin position="1"/>
        <end position="27"/>
    </location>
</feature>
<accession>A0A3N4JSZ4</accession>
<evidence type="ECO:0000313" key="3">
    <source>
        <dbReference type="EMBL" id="RPB00368.1"/>
    </source>
</evidence>
<organism evidence="3 4">
    <name type="scientific">Choiromyces venosus 120613-1</name>
    <dbReference type="NCBI Taxonomy" id="1336337"/>
    <lineage>
        <taxon>Eukaryota</taxon>
        <taxon>Fungi</taxon>
        <taxon>Dikarya</taxon>
        <taxon>Ascomycota</taxon>
        <taxon>Pezizomycotina</taxon>
        <taxon>Pezizomycetes</taxon>
        <taxon>Pezizales</taxon>
        <taxon>Tuberaceae</taxon>
        <taxon>Choiromyces</taxon>
    </lineage>
</organism>
<keyword evidence="1" id="KW-1133">Transmembrane helix</keyword>
<evidence type="ECO:0000313" key="4">
    <source>
        <dbReference type="Proteomes" id="UP000276215"/>
    </source>
</evidence>
<feature type="transmembrane region" description="Helical" evidence="1">
    <location>
        <begin position="71"/>
        <end position="100"/>
    </location>
</feature>
<gene>
    <name evidence="3" type="ORF">L873DRAFT_809707</name>
</gene>